<feature type="region of interest" description="Disordered" evidence="6">
    <location>
        <begin position="97"/>
        <end position="153"/>
    </location>
</feature>
<proteinExistence type="predicted"/>
<name>A0A9W9KC46_9EURO</name>
<keyword evidence="2" id="KW-0805">Transcription regulation</keyword>
<dbReference type="CDD" id="cd00067">
    <property type="entry name" value="GAL4"/>
    <property type="match status" value="1"/>
</dbReference>
<dbReference type="GO" id="GO:0006351">
    <property type="term" value="P:DNA-templated transcription"/>
    <property type="evidence" value="ECO:0007669"/>
    <property type="project" value="InterPro"/>
</dbReference>
<sequence>MPPTSQTPRTRRHRSAVACQACRQRKVRCSLTVTGVPCAGCTQDGSECVVDMDRAKLLEEFNPYCFVRDANEDNSVNSPKQLNQLTPRRARRVQSQPIGSNFMPGLSQDPSFTGATGSDDLPAVHVQSAQDVLDENSVSDPRFPNIEDEERNGREIVSAALGQPERTGEVPYYTGEWTGPTSALDICSPGQSLPKHFLIPSHRKSLSDEDRDFLSRKGVFTLPGKRACDGMIEAYLLNVHPILPVVEADVLLQYHSAGRLQDYNILLLWSLFFVGVNFIPTSICEEEGFASKRAMRFEMYSRAKCMYNNGNERSNIVLLQSSLLMGFWHSDIEEHTTPWYWTGIAISLCQILGLHRDPGTSSYNSSITDRQRFFWRRLWWCCLFRDRWLGLTLGRPLRINLDDCDIPMPSVGDMLFDSGVLRETNHVPIALGDIQRLAEYWIILIELSCHLGRILAMNYRLVRTKPSLHEVETLEKQLLQIRLPDQYESCLTPSSRFHANHVHLHYRAMLITFYRPWCMELPSDISSSAGKEWQHRMRLRADAAASQTNEILDALVQDNLLGFAGPMTPPLLVPAMQVHLLHCKTGDILSKRVRLNKLEMCMLVMEELQKTYTVGSIYRAIFTKAIQLIFPGYSAPRAPFSPPSVSKTTVQPESSPVEAEAPDYSQLGDGAFGNVGDGELMNALMDEASIFSFWETWNQL</sequence>
<evidence type="ECO:0000313" key="8">
    <source>
        <dbReference type="EMBL" id="KAJ5099602.1"/>
    </source>
</evidence>
<organism evidence="8 9">
    <name type="scientific">Penicillium argentinense</name>
    <dbReference type="NCBI Taxonomy" id="1131581"/>
    <lineage>
        <taxon>Eukaryota</taxon>
        <taxon>Fungi</taxon>
        <taxon>Dikarya</taxon>
        <taxon>Ascomycota</taxon>
        <taxon>Pezizomycotina</taxon>
        <taxon>Eurotiomycetes</taxon>
        <taxon>Eurotiomycetidae</taxon>
        <taxon>Eurotiales</taxon>
        <taxon>Aspergillaceae</taxon>
        <taxon>Penicillium</taxon>
    </lineage>
</organism>
<dbReference type="CDD" id="cd12148">
    <property type="entry name" value="fungal_TF_MHR"/>
    <property type="match status" value="1"/>
</dbReference>
<evidence type="ECO:0000256" key="3">
    <source>
        <dbReference type="ARBA" id="ARBA00023125"/>
    </source>
</evidence>
<dbReference type="GO" id="GO:0003677">
    <property type="term" value="F:DNA binding"/>
    <property type="evidence" value="ECO:0007669"/>
    <property type="project" value="UniProtKB-KW"/>
</dbReference>
<dbReference type="AlphaFoldDB" id="A0A9W9KC46"/>
<feature type="region of interest" description="Disordered" evidence="6">
    <location>
        <begin position="641"/>
        <end position="664"/>
    </location>
</feature>
<dbReference type="InterPro" id="IPR001138">
    <property type="entry name" value="Zn2Cys6_DnaBD"/>
</dbReference>
<dbReference type="PANTHER" id="PTHR47425:SF3">
    <property type="entry name" value="ZN(II)2CYS6 TRANSCRIPTION FACTOR (EUROFUNG)"/>
    <property type="match status" value="1"/>
</dbReference>
<keyword evidence="3" id="KW-0238">DNA-binding</keyword>
<accession>A0A9W9KC46</accession>
<evidence type="ECO:0000256" key="1">
    <source>
        <dbReference type="ARBA" id="ARBA00022723"/>
    </source>
</evidence>
<dbReference type="PANTHER" id="PTHR47425">
    <property type="entry name" value="FARB-RELATED"/>
    <property type="match status" value="1"/>
</dbReference>
<evidence type="ECO:0000256" key="5">
    <source>
        <dbReference type="ARBA" id="ARBA00023242"/>
    </source>
</evidence>
<comment type="caution">
    <text evidence="8">The sequence shown here is derived from an EMBL/GenBank/DDBJ whole genome shotgun (WGS) entry which is preliminary data.</text>
</comment>
<dbReference type="GO" id="GO:0000981">
    <property type="term" value="F:DNA-binding transcription factor activity, RNA polymerase II-specific"/>
    <property type="evidence" value="ECO:0007669"/>
    <property type="project" value="InterPro"/>
</dbReference>
<gene>
    <name evidence="8" type="ORF">N7532_006603</name>
</gene>
<dbReference type="SMART" id="SM00906">
    <property type="entry name" value="Fungal_trans"/>
    <property type="match status" value="1"/>
</dbReference>
<dbReference type="Gene3D" id="4.10.240.10">
    <property type="entry name" value="Zn(2)-C6 fungal-type DNA-binding domain"/>
    <property type="match status" value="1"/>
</dbReference>
<evidence type="ECO:0000256" key="2">
    <source>
        <dbReference type="ARBA" id="ARBA00023015"/>
    </source>
</evidence>
<evidence type="ECO:0000259" key="7">
    <source>
        <dbReference type="PROSITE" id="PS50048"/>
    </source>
</evidence>
<dbReference type="PROSITE" id="PS00463">
    <property type="entry name" value="ZN2_CY6_FUNGAL_1"/>
    <property type="match status" value="1"/>
</dbReference>
<dbReference type="GeneID" id="81358076"/>
<keyword evidence="4" id="KW-0804">Transcription</keyword>
<dbReference type="PROSITE" id="PS50048">
    <property type="entry name" value="ZN2_CY6_FUNGAL_2"/>
    <property type="match status" value="1"/>
</dbReference>
<reference evidence="8" key="2">
    <citation type="journal article" date="2023" name="IMA Fungus">
        <title>Comparative genomic study of the Penicillium genus elucidates a diverse pangenome and 15 lateral gene transfer events.</title>
        <authorList>
            <person name="Petersen C."/>
            <person name="Sorensen T."/>
            <person name="Nielsen M.R."/>
            <person name="Sondergaard T.E."/>
            <person name="Sorensen J.L."/>
            <person name="Fitzpatrick D.A."/>
            <person name="Frisvad J.C."/>
            <person name="Nielsen K.L."/>
        </authorList>
    </citation>
    <scope>NUCLEOTIDE SEQUENCE</scope>
    <source>
        <strain evidence="8">IBT 30761</strain>
    </source>
</reference>
<dbReference type="Pfam" id="PF00172">
    <property type="entry name" value="Zn_clus"/>
    <property type="match status" value="1"/>
</dbReference>
<keyword evidence="9" id="KW-1185">Reference proteome</keyword>
<dbReference type="SUPFAM" id="SSF57701">
    <property type="entry name" value="Zn2/Cys6 DNA-binding domain"/>
    <property type="match status" value="1"/>
</dbReference>
<dbReference type="InterPro" id="IPR007219">
    <property type="entry name" value="XnlR_reg_dom"/>
</dbReference>
<dbReference type="InterPro" id="IPR036864">
    <property type="entry name" value="Zn2-C6_fun-type_DNA-bd_sf"/>
</dbReference>
<dbReference type="Pfam" id="PF04082">
    <property type="entry name" value="Fungal_trans"/>
    <property type="match status" value="1"/>
</dbReference>
<dbReference type="EMBL" id="JAPQKI010000005">
    <property type="protein sequence ID" value="KAJ5099602.1"/>
    <property type="molecule type" value="Genomic_DNA"/>
</dbReference>
<dbReference type="RefSeq" id="XP_056475256.1">
    <property type="nucleotide sequence ID" value="XM_056619097.1"/>
</dbReference>
<evidence type="ECO:0000256" key="6">
    <source>
        <dbReference type="SAM" id="MobiDB-lite"/>
    </source>
</evidence>
<dbReference type="SMART" id="SM00066">
    <property type="entry name" value="GAL4"/>
    <property type="match status" value="1"/>
</dbReference>
<keyword evidence="1" id="KW-0479">Metal-binding</keyword>
<evidence type="ECO:0000256" key="4">
    <source>
        <dbReference type="ARBA" id="ARBA00023163"/>
    </source>
</evidence>
<feature type="compositionally biased region" description="Polar residues" evidence="6">
    <location>
        <begin position="643"/>
        <end position="654"/>
    </location>
</feature>
<evidence type="ECO:0000313" key="9">
    <source>
        <dbReference type="Proteomes" id="UP001149074"/>
    </source>
</evidence>
<dbReference type="GO" id="GO:0008270">
    <property type="term" value="F:zinc ion binding"/>
    <property type="evidence" value="ECO:0007669"/>
    <property type="project" value="InterPro"/>
</dbReference>
<feature type="domain" description="Zn(2)-C6 fungal-type" evidence="7">
    <location>
        <begin position="18"/>
        <end position="50"/>
    </location>
</feature>
<reference evidence="8" key="1">
    <citation type="submission" date="2022-11" db="EMBL/GenBank/DDBJ databases">
        <authorList>
            <person name="Petersen C."/>
        </authorList>
    </citation>
    <scope>NUCLEOTIDE SEQUENCE</scope>
    <source>
        <strain evidence="8">IBT 30761</strain>
    </source>
</reference>
<keyword evidence="5" id="KW-0539">Nucleus</keyword>
<dbReference type="OrthoDB" id="4161332at2759"/>
<dbReference type="Proteomes" id="UP001149074">
    <property type="component" value="Unassembled WGS sequence"/>
</dbReference>
<protein>
    <submittedName>
        <fullName evidence="8">Fungal-specific transcription factor domain-containing protein</fullName>
    </submittedName>
</protein>
<dbReference type="InterPro" id="IPR052761">
    <property type="entry name" value="Fungal_Detox/Toxin_TFs"/>
</dbReference>